<accession>A0A699K684</accession>
<comment type="caution">
    <text evidence="1">The sequence shown here is derived from an EMBL/GenBank/DDBJ whole genome shotgun (WGS) entry which is preliminary data.</text>
</comment>
<sequence>MEIVTKVVILVIKDVMRQLSFKKAKLDGEAGFGDVAGSGIDSSRTHEPIVKEVRTQEPIVKEVIVEDYIVHMKLNMMFSLVKMRVQMMMIMKTIIFLVDKENKSVELDVDVHLFGISMDVPFDSIDVTNLVSDDVLEEKDVDVINPNGSDCDLGNDNKISNYKRRRLAELSREMEGVINASGQRKYSFYIEQKFTSAKEAKDKVYLHSIKSRRNLKLY</sequence>
<organism evidence="1">
    <name type="scientific">Tanacetum cinerariifolium</name>
    <name type="common">Dalmatian daisy</name>
    <name type="synonym">Chrysanthemum cinerariifolium</name>
    <dbReference type="NCBI Taxonomy" id="118510"/>
    <lineage>
        <taxon>Eukaryota</taxon>
        <taxon>Viridiplantae</taxon>
        <taxon>Streptophyta</taxon>
        <taxon>Embryophyta</taxon>
        <taxon>Tracheophyta</taxon>
        <taxon>Spermatophyta</taxon>
        <taxon>Magnoliopsida</taxon>
        <taxon>eudicotyledons</taxon>
        <taxon>Gunneridae</taxon>
        <taxon>Pentapetalae</taxon>
        <taxon>asterids</taxon>
        <taxon>campanulids</taxon>
        <taxon>Asterales</taxon>
        <taxon>Asteraceae</taxon>
        <taxon>Asteroideae</taxon>
        <taxon>Anthemideae</taxon>
        <taxon>Anthemidinae</taxon>
        <taxon>Tanacetum</taxon>
    </lineage>
</organism>
<proteinExistence type="predicted"/>
<protein>
    <submittedName>
        <fullName evidence="1">Uncharacterized protein</fullName>
    </submittedName>
</protein>
<name>A0A699K684_TANCI</name>
<gene>
    <name evidence="1" type="ORF">Tci_649012</name>
</gene>
<dbReference type="AlphaFoldDB" id="A0A699K684"/>
<evidence type="ECO:0000313" key="1">
    <source>
        <dbReference type="EMBL" id="GFA77040.1"/>
    </source>
</evidence>
<reference evidence="1" key="1">
    <citation type="journal article" date="2019" name="Sci. Rep.">
        <title>Draft genome of Tanacetum cinerariifolium, the natural source of mosquito coil.</title>
        <authorList>
            <person name="Yamashiro T."/>
            <person name="Shiraishi A."/>
            <person name="Satake H."/>
            <person name="Nakayama K."/>
        </authorList>
    </citation>
    <scope>NUCLEOTIDE SEQUENCE</scope>
</reference>
<dbReference type="EMBL" id="BKCJ010484618">
    <property type="protein sequence ID" value="GFA77040.1"/>
    <property type="molecule type" value="Genomic_DNA"/>
</dbReference>